<dbReference type="InterPro" id="IPR013656">
    <property type="entry name" value="PAS_4"/>
</dbReference>
<evidence type="ECO:0000256" key="1">
    <source>
        <dbReference type="ARBA" id="ARBA00012282"/>
    </source>
</evidence>
<dbReference type="Pfam" id="PF13426">
    <property type="entry name" value="PAS_9"/>
    <property type="match status" value="1"/>
</dbReference>
<dbReference type="InterPro" id="IPR000014">
    <property type="entry name" value="PAS"/>
</dbReference>
<feature type="region of interest" description="Disordered" evidence="3">
    <location>
        <begin position="116"/>
        <end position="140"/>
    </location>
</feature>
<dbReference type="Gene3D" id="3.30.450.20">
    <property type="entry name" value="PAS domain"/>
    <property type="match status" value="2"/>
</dbReference>
<dbReference type="PROSITE" id="PS50887">
    <property type="entry name" value="GGDEF"/>
    <property type="match status" value="1"/>
</dbReference>
<dbReference type="SMART" id="SM00091">
    <property type="entry name" value="PAS"/>
    <property type="match status" value="2"/>
</dbReference>
<proteinExistence type="predicted"/>
<dbReference type="EC" id="3.1.4.52" evidence="1"/>
<dbReference type="SUPFAM" id="SSF55073">
    <property type="entry name" value="Nucleotide cyclase"/>
    <property type="match status" value="1"/>
</dbReference>
<dbReference type="AlphaFoldDB" id="A0A1E5BIE6"/>
<feature type="domain" description="PAC" evidence="5">
    <location>
        <begin position="367"/>
        <end position="419"/>
    </location>
</feature>
<feature type="domain" description="PAS" evidence="4">
    <location>
        <begin position="294"/>
        <end position="340"/>
    </location>
</feature>
<dbReference type="InterPro" id="IPR029787">
    <property type="entry name" value="Nucleotide_cyclase"/>
</dbReference>
<feature type="domain" description="GGDEF" evidence="7">
    <location>
        <begin position="447"/>
        <end position="581"/>
    </location>
</feature>
<comment type="caution">
    <text evidence="8">The sequence shown here is derived from an EMBL/GenBank/DDBJ whole genome shotgun (WGS) entry which is preliminary data.</text>
</comment>
<dbReference type="SUPFAM" id="SSF55785">
    <property type="entry name" value="PYP-like sensor domain (PAS domain)"/>
    <property type="match status" value="2"/>
</dbReference>
<feature type="domain" description="PAS" evidence="4">
    <location>
        <begin position="171"/>
        <end position="241"/>
    </location>
</feature>
<dbReference type="InterPro" id="IPR043128">
    <property type="entry name" value="Rev_trsase/Diguanyl_cyclase"/>
</dbReference>
<keyword evidence="2" id="KW-0973">c-di-GMP</keyword>
<dbReference type="PROSITE" id="PS50112">
    <property type="entry name" value="PAS"/>
    <property type="match status" value="2"/>
</dbReference>
<evidence type="ECO:0000259" key="5">
    <source>
        <dbReference type="PROSITE" id="PS50113"/>
    </source>
</evidence>
<dbReference type="InterPro" id="IPR052155">
    <property type="entry name" value="Biofilm_reg_signaling"/>
</dbReference>
<dbReference type="InterPro" id="IPR000700">
    <property type="entry name" value="PAS-assoc_C"/>
</dbReference>
<dbReference type="SMART" id="SM00267">
    <property type="entry name" value="GGDEF"/>
    <property type="match status" value="1"/>
</dbReference>
<dbReference type="OrthoDB" id="1316910at2"/>
<evidence type="ECO:0000259" key="4">
    <source>
        <dbReference type="PROSITE" id="PS50112"/>
    </source>
</evidence>
<dbReference type="CDD" id="cd01949">
    <property type="entry name" value="GGDEF"/>
    <property type="match status" value="1"/>
</dbReference>
<dbReference type="InterPro" id="IPR001610">
    <property type="entry name" value="PAC"/>
</dbReference>
<dbReference type="NCBIfam" id="TIGR00229">
    <property type="entry name" value="sensory_box"/>
    <property type="match status" value="2"/>
</dbReference>
<dbReference type="InterPro" id="IPR000160">
    <property type="entry name" value="GGDEF_dom"/>
</dbReference>
<dbReference type="Gene3D" id="3.20.20.450">
    <property type="entry name" value="EAL domain"/>
    <property type="match status" value="1"/>
</dbReference>
<evidence type="ECO:0000259" key="6">
    <source>
        <dbReference type="PROSITE" id="PS50883"/>
    </source>
</evidence>
<dbReference type="Pfam" id="PF08448">
    <property type="entry name" value="PAS_4"/>
    <property type="match status" value="1"/>
</dbReference>
<evidence type="ECO:0000313" key="8">
    <source>
        <dbReference type="EMBL" id="OEE37180.1"/>
    </source>
</evidence>
<accession>A0A1E5BIE6</accession>
<protein>
    <recommendedName>
        <fullName evidence="1">cyclic-guanylate-specific phosphodiesterase</fullName>
        <ecNumber evidence="1">3.1.4.52</ecNumber>
    </recommendedName>
</protein>
<feature type="compositionally biased region" description="Low complexity" evidence="3">
    <location>
        <begin position="116"/>
        <end position="126"/>
    </location>
</feature>
<dbReference type="CDD" id="cd01948">
    <property type="entry name" value="EAL"/>
    <property type="match status" value="1"/>
</dbReference>
<dbReference type="Gene3D" id="3.30.70.270">
    <property type="match status" value="1"/>
</dbReference>
<dbReference type="SMART" id="SM00052">
    <property type="entry name" value="EAL"/>
    <property type="match status" value="1"/>
</dbReference>
<dbReference type="PROSITE" id="PS50113">
    <property type="entry name" value="PAC"/>
    <property type="match status" value="2"/>
</dbReference>
<organism evidence="8 9">
    <name type="scientific">Vibrio genomosp. F10 str. ZF-129</name>
    <dbReference type="NCBI Taxonomy" id="1187848"/>
    <lineage>
        <taxon>Bacteria</taxon>
        <taxon>Pseudomonadati</taxon>
        <taxon>Pseudomonadota</taxon>
        <taxon>Gammaproteobacteria</taxon>
        <taxon>Vibrionales</taxon>
        <taxon>Vibrionaceae</taxon>
        <taxon>Vibrio</taxon>
    </lineage>
</organism>
<dbReference type="FunFam" id="3.20.20.450:FF:000001">
    <property type="entry name" value="Cyclic di-GMP phosphodiesterase yahA"/>
    <property type="match status" value="1"/>
</dbReference>
<dbReference type="InterPro" id="IPR035965">
    <property type="entry name" value="PAS-like_dom_sf"/>
</dbReference>
<dbReference type="STRING" id="1187848.A1QO_17910"/>
<feature type="domain" description="PAC" evidence="5">
    <location>
        <begin position="240"/>
        <end position="297"/>
    </location>
</feature>
<dbReference type="Pfam" id="PF00990">
    <property type="entry name" value="GGDEF"/>
    <property type="match status" value="1"/>
</dbReference>
<dbReference type="Proteomes" id="UP000094741">
    <property type="component" value="Unassembled WGS sequence"/>
</dbReference>
<dbReference type="Pfam" id="PF00563">
    <property type="entry name" value="EAL"/>
    <property type="match status" value="1"/>
</dbReference>
<dbReference type="InterPro" id="IPR001633">
    <property type="entry name" value="EAL_dom"/>
</dbReference>
<feature type="domain" description="EAL" evidence="6">
    <location>
        <begin position="590"/>
        <end position="844"/>
    </location>
</feature>
<dbReference type="eggNOG" id="COG5001">
    <property type="taxonomic scope" value="Bacteria"/>
</dbReference>
<evidence type="ECO:0000259" key="7">
    <source>
        <dbReference type="PROSITE" id="PS50887"/>
    </source>
</evidence>
<dbReference type="EMBL" id="AJYQ02000024">
    <property type="protein sequence ID" value="OEE37180.1"/>
    <property type="molecule type" value="Genomic_DNA"/>
</dbReference>
<name>A0A1E5BIE6_9VIBR</name>
<dbReference type="PANTHER" id="PTHR44757">
    <property type="entry name" value="DIGUANYLATE CYCLASE DGCP"/>
    <property type="match status" value="1"/>
</dbReference>
<dbReference type="SMART" id="SM00086">
    <property type="entry name" value="PAC"/>
    <property type="match status" value="2"/>
</dbReference>
<dbReference type="RefSeq" id="WP_017040773.1">
    <property type="nucleotide sequence ID" value="NZ_AJYQ02000024.1"/>
</dbReference>
<dbReference type="CDD" id="cd00130">
    <property type="entry name" value="PAS"/>
    <property type="match status" value="2"/>
</dbReference>
<sequence>MFRIALPPLHLKQWQALIEQLSHKFQSKHQIYRYSAEREWRPLFDESGTPSFVLKTQTESPNFHLRRLDEMHSNAHYPDTESQIDFSGQQPYWISPIWYPNGTLFGFITSALTSSTTETESTNETESANKTESGHKTNSATQSDAFTSWLSMVSGKISFDLASLQYQHGKQLPSLQEFIDGLDDHVWIKNNRGEYVVCNSAVERAWGYTSETIIGSKDHALFDEEIANKFVRADQHVVDNDSQYIVEECSSTDENNENIWLETIKSPVKDRQGELLGVLGMTRNVTRRKTVENQLKVTAKIFNNSYEGMMVTDHLGNLIEVNKAFSDITGYHPDEVRGRNPRLLKSGLQDAAFYKQMWQSLENTGQWKGELSNMRKDGTIYPQKSTITAVLDKNNQALNYLCVFEDITTRKAHEQKLRKMAFYDPLTDLPNRTHLIQLLAEHIKTDKPFATLFLDIDHFKHINDSLGHYTGDQVLIELADRLKASTLRSHHIARIGGDEFVIVIDDLNDPDYLISMISSALGLFSAPFYPNDSQPLHLSTSIGVSRYPQDGTDTDTLLKNADTAMYLAKKNGRNGYAFYSPELTDQSKSHVRFHSALHQAIKNDEFHLVYQPQFDLTTGRISGLEALLRWHNPALGTISPDQFIPIAEKTGLINELGTWVIETACKQGKQWLDNGYQFSKIAVNVSANQLQQPHFSNTLQAILESTQFPAHHLEVEITEGFLMRDLALATHDLNQLKALGVEVSLDDFGTGYSSLSYLKGLPIDKIKVDRSFINDIPGDEDSVAIVSAIIAMAKSLSLKVIAEGIENQQQQDQLLALGCTIGQGFHLRKPLNPNEPENQRDLVELFTRPADGLMS</sequence>
<evidence type="ECO:0000256" key="2">
    <source>
        <dbReference type="ARBA" id="ARBA00022636"/>
    </source>
</evidence>
<dbReference type="PANTHER" id="PTHR44757:SF2">
    <property type="entry name" value="BIOFILM ARCHITECTURE MAINTENANCE PROTEIN MBAA"/>
    <property type="match status" value="1"/>
</dbReference>
<dbReference type="NCBIfam" id="TIGR00254">
    <property type="entry name" value="GGDEF"/>
    <property type="match status" value="1"/>
</dbReference>
<dbReference type="SUPFAM" id="SSF141868">
    <property type="entry name" value="EAL domain-like"/>
    <property type="match status" value="1"/>
</dbReference>
<evidence type="ECO:0000256" key="3">
    <source>
        <dbReference type="SAM" id="MobiDB-lite"/>
    </source>
</evidence>
<dbReference type="InterPro" id="IPR035919">
    <property type="entry name" value="EAL_sf"/>
</dbReference>
<reference evidence="8 9" key="1">
    <citation type="journal article" date="2012" name="Science">
        <title>Ecological populations of bacteria act as socially cohesive units of antibiotic production and resistance.</title>
        <authorList>
            <person name="Cordero O.X."/>
            <person name="Wildschutte H."/>
            <person name="Kirkup B."/>
            <person name="Proehl S."/>
            <person name="Ngo L."/>
            <person name="Hussain F."/>
            <person name="Le Roux F."/>
            <person name="Mincer T."/>
            <person name="Polz M.F."/>
        </authorList>
    </citation>
    <scope>NUCLEOTIDE SEQUENCE [LARGE SCALE GENOMIC DNA]</scope>
    <source>
        <strain evidence="8 9">ZF-129</strain>
    </source>
</reference>
<dbReference type="PROSITE" id="PS50883">
    <property type="entry name" value="EAL"/>
    <property type="match status" value="1"/>
</dbReference>
<gene>
    <name evidence="8" type="ORF">A1QO_17910</name>
</gene>
<dbReference type="GO" id="GO:0071111">
    <property type="term" value="F:cyclic-guanylate-specific phosphodiesterase activity"/>
    <property type="evidence" value="ECO:0007669"/>
    <property type="project" value="UniProtKB-EC"/>
</dbReference>
<evidence type="ECO:0000313" key="9">
    <source>
        <dbReference type="Proteomes" id="UP000094741"/>
    </source>
</evidence>